<feature type="region of interest" description="Disordered" evidence="1">
    <location>
        <begin position="229"/>
        <end position="248"/>
    </location>
</feature>
<feature type="compositionally biased region" description="Low complexity" evidence="1">
    <location>
        <begin position="229"/>
        <end position="242"/>
    </location>
</feature>
<reference evidence="3 4" key="1">
    <citation type="journal article" date="2024" name="IMA Fungus">
        <title>IMA Genome - F19 : A genome assembly and annotation guide to empower mycologists, including annotated draft genome sequences of Ceratocystis pirilliformis, Diaporthe australafricana, Fusarium ophioides, Paecilomyces lecythidis, and Sporothrix stenoceras.</title>
        <authorList>
            <person name="Aylward J."/>
            <person name="Wilson A.M."/>
            <person name="Visagie C.M."/>
            <person name="Spraker J."/>
            <person name="Barnes I."/>
            <person name="Buitendag C."/>
            <person name="Ceriani C."/>
            <person name="Del Mar Angel L."/>
            <person name="du Plessis D."/>
            <person name="Fuchs T."/>
            <person name="Gasser K."/>
            <person name="Kramer D."/>
            <person name="Li W."/>
            <person name="Munsamy K."/>
            <person name="Piso A."/>
            <person name="Price J.L."/>
            <person name="Sonnekus B."/>
            <person name="Thomas C."/>
            <person name="van der Nest A."/>
            <person name="van Dijk A."/>
            <person name="van Heerden A."/>
            <person name="van Vuuren N."/>
            <person name="Yilmaz N."/>
            <person name="Duong T.A."/>
            <person name="van der Merwe N.A."/>
            <person name="Wingfield M.J."/>
            <person name="Wingfield B.D."/>
        </authorList>
    </citation>
    <scope>NUCLEOTIDE SEQUENCE [LARGE SCALE GENOMIC DNA]</scope>
    <source>
        <strain evidence="3 4">CMW 5346</strain>
    </source>
</reference>
<feature type="region of interest" description="Disordered" evidence="1">
    <location>
        <begin position="359"/>
        <end position="390"/>
    </location>
</feature>
<evidence type="ECO:0000313" key="3">
    <source>
        <dbReference type="EMBL" id="KAL1888893.1"/>
    </source>
</evidence>
<proteinExistence type="predicted"/>
<evidence type="ECO:0000259" key="2">
    <source>
        <dbReference type="Pfam" id="PF20263"/>
    </source>
</evidence>
<dbReference type="EMBL" id="JAWCUI010000083">
    <property type="protein sequence ID" value="KAL1888893.1"/>
    <property type="molecule type" value="Genomic_DNA"/>
</dbReference>
<dbReference type="Pfam" id="PF20263">
    <property type="entry name" value="LYRM2-like"/>
    <property type="match status" value="1"/>
</dbReference>
<comment type="caution">
    <text evidence="3">The sequence shown here is derived from an EMBL/GenBank/DDBJ whole genome shotgun (WGS) entry which is preliminary data.</text>
</comment>
<evidence type="ECO:0000256" key="1">
    <source>
        <dbReference type="SAM" id="MobiDB-lite"/>
    </source>
</evidence>
<organism evidence="3 4">
    <name type="scientific">Sporothrix stenoceras</name>
    <dbReference type="NCBI Taxonomy" id="5173"/>
    <lineage>
        <taxon>Eukaryota</taxon>
        <taxon>Fungi</taxon>
        <taxon>Dikarya</taxon>
        <taxon>Ascomycota</taxon>
        <taxon>Pezizomycotina</taxon>
        <taxon>Sordariomycetes</taxon>
        <taxon>Sordariomycetidae</taxon>
        <taxon>Ophiostomatales</taxon>
        <taxon>Ophiostomataceae</taxon>
        <taxon>Sporothrix</taxon>
    </lineage>
</organism>
<dbReference type="InterPro" id="IPR046896">
    <property type="entry name" value="Cup1-like_N"/>
</dbReference>
<protein>
    <recommendedName>
        <fullName evidence="2">LYR motif-containing protein Cup1-like N-terminal domain-containing protein</fullName>
    </recommendedName>
</protein>
<accession>A0ABR3YKN9</accession>
<keyword evidence="4" id="KW-1185">Reference proteome</keyword>
<name>A0ABR3YKN9_9PEZI</name>
<dbReference type="Proteomes" id="UP001583186">
    <property type="component" value="Unassembled WGS sequence"/>
</dbReference>
<feature type="domain" description="LYR motif-containing protein Cup1-like N-terminal" evidence="2">
    <location>
        <begin position="16"/>
        <end position="96"/>
    </location>
</feature>
<evidence type="ECO:0000313" key="4">
    <source>
        <dbReference type="Proteomes" id="UP001583186"/>
    </source>
</evidence>
<sequence length="390" mass="44441">MPPPGLVKKTYNPLHIYRSLLREASYLPPVCRAQIDPRIRVRFRRHRKDQAPEKRLRQALHGFRNLRAANLGDMGRMRRVLLLTFGRIGWRRHDLLEDLCRQTQPANSAQLEDQIRETQAASPRDWLESWNKEKILAFAKSQSSRTLHNSPRPEMTWRKLDPKSAIPPMNIWGKPFADKPARSKEMKWWKMCLNRILPPLPRGEWELLEQLATGVAGSQWNVPARRPLATTATPSAPSTSSLQDASGVEPAADGDIEAWDWEKYLSGPVRAVERPNSRRFRLASNPFPTPASSPYDGPAIGFHNYTPRFWRRLYREIWQLTAVMEEKAGGRAKGWQITWGGTPLRPLQPTAASLEFFEGVDSKGAVPRPPGEQPKNGARTARPSKDAVEH</sequence>
<gene>
    <name evidence="3" type="ORF">Sste5346_009277</name>
</gene>